<feature type="domain" description="C3HC-type" evidence="7">
    <location>
        <begin position="135"/>
        <end position="246"/>
    </location>
</feature>
<dbReference type="Pfam" id="PF08600">
    <property type="entry name" value="NuBaID_C"/>
    <property type="match status" value="1"/>
</dbReference>
<evidence type="ECO:0000313" key="9">
    <source>
        <dbReference type="EMBL" id="KII85236.1"/>
    </source>
</evidence>
<dbReference type="Proteomes" id="UP000053263">
    <property type="component" value="Unassembled WGS sequence"/>
</dbReference>
<evidence type="ECO:0008006" key="11">
    <source>
        <dbReference type="Google" id="ProtNLM"/>
    </source>
</evidence>
<dbReference type="PANTHER" id="PTHR15835:SF6">
    <property type="entry name" value="ZINC FINGER C3HC-TYPE PROTEIN 1"/>
    <property type="match status" value="1"/>
</dbReference>
<evidence type="ECO:0000259" key="7">
    <source>
        <dbReference type="Pfam" id="PF07967"/>
    </source>
</evidence>
<dbReference type="Pfam" id="PF07967">
    <property type="entry name" value="zf-C3HC"/>
    <property type="match status" value="1"/>
</dbReference>
<evidence type="ECO:0000256" key="3">
    <source>
        <dbReference type="ARBA" id="ARBA00022771"/>
    </source>
</evidence>
<dbReference type="InterPro" id="IPR013909">
    <property type="entry name" value="NuBaID_C"/>
</dbReference>
<sequence>MSSTETNESAPSSSVERASSIRATKRKLDEALHSLDDAVGSSESTDRPSPAKKIHTARTIYSTLAKYGIKQKAAKESTPRRADTLTKSTPHLSAILARTANRTRKALPFKVPGGGQTPAANFQPPTHSASEYRPSSTPSFLARLSTFKLSTYANKPPSIDAVAASKCGWVNDGKDRLVCGICNVSWVVAGRDGMSRDAANALVEKQRASLVDMHKNGCPWRTRQCDDMIYRIPLKSPAAMARDLKGNALALDDVLQGVQTKHPITANQVQLLRSALSLVSLPPPDTDAPHSPASESAPDREPSEAAILTALFGWALAPPPPERPRLPSQTRSSSVLPLVAATPMRSRSQSLVSSRAGTPIPGTPRTLRFESPFPVPERPKRDTSLLHCTLCQRRIGLWAFAPPPESTPLASDGSIPLASNGSATAPARAAPPQRQFDLLKEHRSYCPYVVRSTVVPSLPVPVPSTPGKSSSSSVVSQLNGTNGSALEGWRAVLSVVLRYGLGQRQRLGLARRATTPGTNTEGNGDAMDVELDGVEAMVAGVKHRGGKELLNYVKGLLG</sequence>
<feature type="compositionally biased region" description="Basic and acidic residues" evidence="6">
    <location>
        <begin position="26"/>
        <end position="36"/>
    </location>
</feature>
<feature type="region of interest" description="Disordered" evidence="6">
    <location>
        <begin position="70"/>
        <end position="94"/>
    </location>
</feature>
<dbReference type="OrthoDB" id="2592092at2759"/>
<keyword evidence="10" id="KW-1185">Reference proteome</keyword>
<evidence type="ECO:0000256" key="1">
    <source>
        <dbReference type="ARBA" id="ARBA00004123"/>
    </source>
</evidence>
<dbReference type="GO" id="GO:0008270">
    <property type="term" value="F:zinc ion binding"/>
    <property type="evidence" value="ECO:0007669"/>
    <property type="project" value="UniProtKB-KW"/>
</dbReference>
<dbReference type="GO" id="GO:0005634">
    <property type="term" value="C:nucleus"/>
    <property type="evidence" value="ECO:0007669"/>
    <property type="project" value="UniProtKB-SubCell"/>
</dbReference>
<feature type="region of interest" description="Disordered" evidence="6">
    <location>
        <begin position="111"/>
        <end position="135"/>
    </location>
</feature>
<feature type="domain" description="NuBaID C-terminal" evidence="8">
    <location>
        <begin position="380"/>
        <end position="450"/>
    </location>
</feature>
<evidence type="ECO:0000256" key="6">
    <source>
        <dbReference type="SAM" id="MobiDB-lite"/>
    </source>
</evidence>
<comment type="subcellular location">
    <subcellularLocation>
        <location evidence="1">Nucleus</location>
    </subcellularLocation>
</comment>
<keyword evidence="2" id="KW-0479">Metal-binding</keyword>
<keyword evidence="4" id="KW-0862">Zinc</keyword>
<feature type="compositionally biased region" description="Polar residues" evidence="6">
    <location>
        <begin position="118"/>
        <end position="135"/>
    </location>
</feature>
<dbReference type="PANTHER" id="PTHR15835">
    <property type="entry name" value="NUCLEAR-INTERACTING PARTNER OF ALK"/>
    <property type="match status" value="1"/>
</dbReference>
<feature type="region of interest" description="Disordered" evidence="6">
    <location>
        <begin position="346"/>
        <end position="381"/>
    </location>
</feature>
<gene>
    <name evidence="9" type="ORF">PLICRDRAFT_178973</name>
</gene>
<dbReference type="InterPro" id="IPR012935">
    <property type="entry name" value="NuBaID_N"/>
</dbReference>
<feature type="compositionally biased region" description="Basic and acidic residues" evidence="6">
    <location>
        <begin position="73"/>
        <end position="84"/>
    </location>
</feature>
<feature type="compositionally biased region" description="Polar residues" evidence="6">
    <location>
        <begin position="346"/>
        <end position="356"/>
    </location>
</feature>
<protein>
    <recommendedName>
        <fullName evidence="11">Zf-C3HC-domain-containing protein</fullName>
    </recommendedName>
</protein>
<feature type="region of interest" description="Disordered" evidence="6">
    <location>
        <begin position="409"/>
        <end position="430"/>
    </location>
</feature>
<feature type="region of interest" description="Disordered" evidence="6">
    <location>
        <begin position="1"/>
        <end position="55"/>
    </location>
</feature>
<organism evidence="9 10">
    <name type="scientific">Plicaturopsis crispa FD-325 SS-3</name>
    <dbReference type="NCBI Taxonomy" id="944288"/>
    <lineage>
        <taxon>Eukaryota</taxon>
        <taxon>Fungi</taxon>
        <taxon>Dikarya</taxon>
        <taxon>Basidiomycota</taxon>
        <taxon>Agaricomycotina</taxon>
        <taxon>Agaricomycetes</taxon>
        <taxon>Agaricomycetidae</taxon>
        <taxon>Amylocorticiales</taxon>
        <taxon>Amylocorticiaceae</taxon>
        <taxon>Plicatura</taxon>
        <taxon>Plicaturopsis crispa</taxon>
    </lineage>
</organism>
<keyword evidence="5" id="KW-0539">Nucleus</keyword>
<name>A0A0C9SLC3_PLICR</name>
<evidence type="ECO:0000256" key="2">
    <source>
        <dbReference type="ARBA" id="ARBA00022723"/>
    </source>
</evidence>
<evidence type="ECO:0000256" key="4">
    <source>
        <dbReference type="ARBA" id="ARBA00022833"/>
    </source>
</evidence>
<evidence type="ECO:0000259" key="8">
    <source>
        <dbReference type="Pfam" id="PF08600"/>
    </source>
</evidence>
<evidence type="ECO:0000313" key="10">
    <source>
        <dbReference type="Proteomes" id="UP000053263"/>
    </source>
</evidence>
<feature type="region of interest" description="Disordered" evidence="6">
    <location>
        <begin position="280"/>
        <end position="302"/>
    </location>
</feature>
<dbReference type="HOGENOM" id="CLU_024082_0_0_1"/>
<evidence type="ECO:0000256" key="5">
    <source>
        <dbReference type="ARBA" id="ARBA00023242"/>
    </source>
</evidence>
<keyword evidence="3" id="KW-0863">Zinc-finger</keyword>
<proteinExistence type="predicted"/>
<dbReference type="EMBL" id="KN832568">
    <property type="protein sequence ID" value="KII85236.1"/>
    <property type="molecule type" value="Genomic_DNA"/>
</dbReference>
<reference evidence="9 10" key="1">
    <citation type="submission" date="2014-06" db="EMBL/GenBank/DDBJ databases">
        <title>Evolutionary Origins and Diversification of the Mycorrhizal Mutualists.</title>
        <authorList>
            <consortium name="DOE Joint Genome Institute"/>
            <consortium name="Mycorrhizal Genomics Consortium"/>
            <person name="Kohler A."/>
            <person name="Kuo A."/>
            <person name="Nagy L.G."/>
            <person name="Floudas D."/>
            <person name="Copeland A."/>
            <person name="Barry K.W."/>
            <person name="Cichocki N."/>
            <person name="Veneault-Fourrey C."/>
            <person name="LaButti K."/>
            <person name="Lindquist E.A."/>
            <person name="Lipzen A."/>
            <person name="Lundell T."/>
            <person name="Morin E."/>
            <person name="Murat C."/>
            <person name="Riley R."/>
            <person name="Ohm R."/>
            <person name="Sun H."/>
            <person name="Tunlid A."/>
            <person name="Henrissat B."/>
            <person name="Grigoriev I.V."/>
            <person name="Hibbett D.S."/>
            <person name="Martin F."/>
        </authorList>
    </citation>
    <scope>NUCLEOTIDE SEQUENCE [LARGE SCALE GENOMIC DNA]</scope>
    <source>
        <strain evidence="9 10">FD-325 SS-3</strain>
    </source>
</reference>
<feature type="compositionally biased region" description="Low complexity" evidence="6">
    <location>
        <begin position="8"/>
        <end position="22"/>
    </location>
</feature>
<accession>A0A0C9SLC3</accession>
<dbReference type="AlphaFoldDB" id="A0A0C9SLC3"/>